<gene>
    <name evidence="2" type="ORF">MAR_022191</name>
</gene>
<protein>
    <recommendedName>
        <fullName evidence="4">Prokineticin domain-containing protein</fullName>
    </recommendedName>
</protein>
<keyword evidence="1" id="KW-0732">Signal</keyword>
<dbReference type="Proteomes" id="UP001164746">
    <property type="component" value="Chromosome 3"/>
</dbReference>
<proteinExistence type="predicted"/>
<evidence type="ECO:0000313" key="3">
    <source>
        <dbReference type="Proteomes" id="UP001164746"/>
    </source>
</evidence>
<dbReference type="EMBL" id="CP111014">
    <property type="protein sequence ID" value="WAQ97818.1"/>
    <property type="molecule type" value="Genomic_DNA"/>
</dbReference>
<reference evidence="2" key="1">
    <citation type="submission" date="2022-11" db="EMBL/GenBank/DDBJ databases">
        <title>Centuries of genome instability and evolution in soft-shell clam transmissible cancer (bioRxiv).</title>
        <authorList>
            <person name="Hart S.F.M."/>
            <person name="Yonemitsu M.A."/>
            <person name="Giersch R.M."/>
            <person name="Beal B.F."/>
            <person name="Arriagada G."/>
            <person name="Davis B.W."/>
            <person name="Ostrander E.A."/>
            <person name="Goff S.P."/>
            <person name="Metzger M.J."/>
        </authorList>
    </citation>
    <scope>NUCLEOTIDE SEQUENCE</scope>
    <source>
        <strain evidence="2">MELC-2E11</strain>
        <tissue evidence="2">Siphon/mantle</tissue>
    </source>
</reference>
<feature type="signal peptide" evidence="1">
    <location>
        <begin position="1"/>
        <end position="20"/>
    </location>
</feature>
<organism evidence="2 3">
    <name type="scientific">Mya arenaria</name>
    <name type="common">Soft-shell clam</name>
    <dbReference type="NCBI Taxonomy" id="6604"/>
    <lineage>
        <taxon>Eukaryota</taxon>
        <taxon>Metazoa</taxon>
        <taxon>Spiralia</taxon>
        <taxon>Lophotrochozoa</taxon>
        <taxon>Mollusca</taxon>
        <taxon>Bivalvia</taxon>
        <taxon>Autobranchia</taxon>
        <taxon>Heteroconchia</taxon>
        <taxon>Euheterodonta</taxon>
        <taxon>Imparidentia</taxon>
        <taxon>Neoheterodontei</taxon>
        <taxon>Myida</taxon>
        <taxon>Myoidea</taxon>
        <taxon>Myidae</taxon>
        <taxon>Mya</taxon>
    </lineage>
</organism>
<accession>A0ABY7DKU9</accession>
<name>A0ABY7DKU9_MYAAR</name>
<evidence type="ECO:0000313" key="2">
    <source>
        <dbReference type="EMBL" id="WAQ97818.1"/>
    </source>
</evidence>
<evidence type="ECO:0008006" key="4">
    <source>
        <dbReference type="Google" id="ProtNLM"/>
    </source>
</evidence>
<sequence>MAWITTYILHLSLVIVLLKAEFTPTSFYHCNTNNHCNNTNLCCSYTIALGRRSPSDRQVPPDWDWMVHYCLPWKTEEAPSCSLHLQFSPDAEHYIGLCPCGPGLRCEPSDELDPHSYPPSRYGKCVTVRSRAVSMASSTFPPSFSRRCSASSFCASRRVAIWVRTRRCMRARSNREVNFRRSTTEHVPSSRWRFSIRHWMHRKVPCELHSA</sequence>
<dbReference type="Gene3D" id="2.10.80.10">
    <property type="entry name" value="Lipase, subunit A"/>
    <property type="match status" value="1"/>
</dbReference>
<feature type="chain" id="PRO_5046604911" description="Prokineticin domain-containing protein" evidence="1">
    <location>
        <begin position="21"/>
        <end position="211"/>
    </location>
</feature>
<evidence type="ECO:0000256" key="1">
    <source>
        <dbReference type="SAM" id="SignalP"/>
    </source>
</evidence>
<keyword evidence="3" id="KW-1185">Reference proteome</keyword>